<gene>
    <name evidence="3" type="ORF">THAOC_22023</name>
</gene>
<dbReference type="EMBL" id="AGNL01026757">
    <property type="protein sequence ID" value="EJK57892.1"/>
    <property type="molecule type" value="Genomic_DNA"/>
</dbReference>
<proteinExistence type="predicted"/>
<dbReference type="InterPro" id="IPR005114">
    <property type="entry name" value="Helicase_assoc"/>
</dbReference>
<feature type="region of interest" description="Disordered" evidence="1">
    <location>
        <begin position="237"/>
        <end position="267"/>
    </location>
</feature>
<evidence type="ECO:0000313" key="4">
    <source>
        <dbReference type="Proteomes" id="UP000266841"/>
    </source>
</evidence>
<dbReference type="PANTHER" id="PTHR33418:SF1">
    <property type="entry name" value="HELICASE-ASSOCIATED DOMAIN-CONTAINING PROTEIN"/>
    <property type="match status" value="1"/>
</dbReference>
<feature type="region of interest" description="Disordered" evidence="1">
    <location>
        <begin position="414"/>
        <end position="442"/>
    </location>
</feature>
<reference evidence="3 4" key="1">
    <citation type="journal article" date="2012" name="Genome Biol.">
        <title>Genome and low-iron response of an oceanic diatom adapted to chronic iron limitation.</title>
        <authorList>
            <person name="Lommer M."/>
            <person name="Specht M."/>
            <person name="Roy A.S."/>
            <person name="Kraemer L."/>
            <person name="Andreson R."/>
            <person name="Gutowska M.A."/>
            <person name="Wolf J."/>
            <person name="Bergner S.V."/>
            <person name="Schilhabel M.B."/>
            <person name="Klostermeier U.C."/>
            <person name="Beiko R.G."/>
            <person name="Rosenstiel P."/>
            <person name="Hippler M."/>
            <person name="Laroche J."/>
        </authorList>
    </citation>
    <scope>NUCLEOTIDE SEQUENCE [LARGE SCALE GENOMIC DNA]</scope>
    <source>
        <strain evidence="3 4">CCMP1005</strain>
    </source>
</reference>
<evidence type="ECO:0000259" key="2">
    <source>
        <dbReference type="Pfam" id="PF03457"/>
    </source>
</evidence>
<feature type="domain" description="Helicase-associated" evidence="2">
    <location>
        <begin position="297"/>
        <end position="364"/>
    </location>
</feature>
<dbReference type="AlphaFoldDB" id="K0SH77"/>
<dbReference type="PANTHER" id="PTHR33418">
    <property type="entry name" value="HELICASE-ASSOCIATED"/>
    <property type="match status" value="1"/>
</dbReference>
<dbReference type="Gene3D" id="6.10.140.530">
    <property type="match status" value="2"/>
</dbReference>
<comment type="caution">
    <text evidence="3">The sequence shown here is derived from an EMBL/GenBank/DDBJ whole genome shotgun (WGS) entry which is preliminary data.</text>
</comment>
<evidence type="ECO:0000256" key="1">
    <source>
        <dbReference type="SAM" id="MobiDB-lite"/>
    </source>
</evidence>
<dbReference type="OMA" id="SCMTEER"/>
<accession>K0SH77</accession>
<feature type="region of interest" description="Disordered" evidence="1">
    <location>
        <begin position="1"/>
        <end position="77"/>
    </location>
</feature>
<keyword evidence="4" id="KW-1185">Reference proteome</keyword>
<sequence>MPTTTRTRLGQKVEVEAPALPPPNPPAEAVAAATVKRGAESEMAAVAAKKPRAETETPHDGNVASNRKPDDQRSSSRKITRWTWEEFFFHFCLYKNLKGRVPTANKLTMDAAIPAVAGGPRRPTKVQLGKWIAEMRRHKEILDEFAGSDGGPSAEPSVHSAAMSAAAAVLTVERLLVLNDHGFQWEGKSANELYEHSWEVKYQALVQFHAKEGHADPPNGHALYTWCARQRLEESTISGRRTELGHTAQASMGSGEEQASSRRKKMSAKQSCLNRGIWSERKAKLDALGFIWIKRSRTNWEERLEQLKQYKLENGHTQVPQMYAANRQLGKWVNRQRTEFMLMTKGKKSCMTEERAEMLKGIGFEFFTKRGKPSYLGKLAEGKIEHVAGDGGDTILEQAADALGKGGDLAVDEGADSVGEGRLSMGETPAGDADPVKEHMEL</sequence>
<evidence type="ECO:0000313" key="3">
    <source>
        <dbReference type="EMBL" id="EJK57892.1"/>
    </source>
</evidence>
<organism evidence="3 4">
    <name type="scientific">Thalassiosira oceanica</name>
    <name type="common">Marine diatom</name>
    <dbReference type="NCBI Taxonomy" id="159749"/>
    <lineage>
        <taxon>Eukaryota</taxon>
        <taxon>Sar</taxon>
        <taxon>Stramenopiles</taxon>
        <taxon>Ochrophyta</taxon>
        <taxon>Bacillariophyta</taxon>
        <taxon>Coscinodiscophyceae</taxon>
        <taxon>Thalassiosirophycidae</taxon>
        <taxon>Thalassiosirales</taxon>
        <taxon>Thalassiosiraceae</taxon>
        <taxon>Thalassiosira</taxon>
    </lineage>
</organism>
<feature type="domain" description="Helicase-associated" evidence="2">
    <location>
        <begin position="195"/>
        <end position="234"/>
    </location>
</feature>
<dbReference type="Pfam" id="PF03457">
    <property type="entry name" value="HA"/>
    <property type="match status" value="2"/>
</dbReference>
<protein>
    <recommendedName>
        <fullName evidence="2">Helicase-associated domain-containing protein</fullName>
    </recommendedName>
</protein>
<dbReference type="Proteomes" id="UP000266841">
    <property type="component" value="Unassembled WGS sequence"/>
</dbReference>
<name>K0SH77_THAOC</name>